<dbReference type="EMBL" id="ATLV01022658">
    <property type="status" value="NOT_ANNOTATED_CDS"/>
    <property type="molecule type" value="Genomic_DNA"/>
</dbReference>
<reference evidence="3 5" key="1">
    <citation type="journal article" date="2014" name="BMC Genomics">
        <title>Genome sequence of Anopheles sinensis provides insight into genetics basis of mosquito competence for malaria parasites.</title>
        <authorList>
            <person name="Zhou D."/>
            <person name="Zhang D."/>
            <person name="Ding G."/>
            <person name="Shi L."/>
            <person name="Hou Q."/>
            <person name="Ye Y."/>
            <person name="Xu Y."/>
            <person name="Zhou H."/>
            <person name="Xiong C."/>
            <person name="Li S."/>
            <person name="Yu J."/>
            <person name="Hong S."/>
            <person name="Yu X."/>
            <person name="Zou P."/>
            <person name="Chen C."/>
            <person name="Chang X."/>
            <person name="Wang W."/>
            <person name="Lv Y."/>
            <person name="Sun Y."/>
            <person name="Ma L."/>
            <person name="Shen B."/>
            <person name="Zhu C."/>
        </authorList>
    </citation>
    <scope>NUCLEOTIDE SEQUENCE [LARGE SCALE GENOMIC DNA]</scope>
</reference>
<evidence type="ECO:0000259" key="2">
    <source>
        <dbReference type="Pfam" id="PF16064"/>
    </source>
</evidence>
<keyword evidence="5" id="KW-1185">Reference proteome</keyword>
<proteinExistence type="predicted"/>
<dbReference type="VEuPathDB" id="VectorBase:ASIS007748"/>
<dbReference type="EMBL" id="KE525335">
    <property type="protein sequence ID" value="KFB47878.1"/>
    <property type="molecule type" value="Genomic_DNA"/>
</dbReference>
<accession>A0A084WCD4</accession>
<evidence type="ECO:0000313" key="4">
    <source>
        <dbReference type="EnsemblMetazoa" id="ASIC015933-PA"/>
    </source>
</evidence>
<dbReference type="OrthoDB" id="7744882at2759"/>
<name>A0A084WCD4_ANOSI</name>
<feature type="region of interest" description="Disordered" evidence="1">
    <location>
        <begin position="1"/>
        <end position="22"/>
    </location>
</feature>
<evidence type="ECO:0000256" key="1">
    <source>
        <dbReference type="SAM" id="MobiDB-lite"/>
    </source>
</evidence>
<gene>
    <name evidence="3" type="ORF">ZHAS_00015933</name>
</gene>
<dbReference type="EnsemblMetazoa" id="ASIC015933-RA">
    <property type="protein sequence ID" value="ASIC015933-PA"/>
    <property type="gene ID" value="ASIC015933"/>
</dbReference>
<dbReference type="Pfam" id="PF16064">
    <property type="entry name" value="DUF4806"/>
    <property type="match status" value="1"/>
</dbReference>
<reference evidence="4" key="2">
    <citation type="submission" date="2020-05" db="UniProtKB">
        <authorList>
            <consortium name="EnsemblMetazoa"/>
        </authorList>
    </citation>
    <scope>IDENTIFICATION</scope>
</reference>
<dbReference type="Proteomes" id="UP000030765">
    <property type="component" value="Unassembled WGS sequence"/>
</dbReference>
<feature type="domain" description="DUF4806" evidence="2">
    <location>
        <begin position="204"/>
        <end position="286"/>
    </location>
</feature>
<evidence type="ECO:0000313" key="3">
    <source>
        <dbReference type="EMBL" id="KFB47878.1"/>
    </source>
</evidence>
<evidence type="ECO:0000313" key="5">
    <source>
        <dbReference type="Proteomes" id="UP000030765"/>
    </source>
</evidence>
<organism evidence="3">
    <name type="scientific">Anopheles sinensis</name>
    <name type="common">Mosquito</name>
    <dbReference type="NCBI Taxonomy" id="74873"/>
    <lineage>
        <taxon>Eukaryota</taxon>
        <taxon>Metazoa</taxon>
        <taxon>Ecdysozoa</taxon>
        <taxon>Arthropoda</taxon>
        <taxon>Hexapoda</taxon>
        <taxon>Insecta</taxon>
        <taxon>Pterygota</taxon>
        <taxon>Neoptera</taxon>
        <taxon>Endopterygota</taxon>
        <taxon>Diptera</taxon>
        <taxon>Nematocera</taxon>
        <taxon>Culicoidea</taxon>
        <taxon>Culicidae</taxon>
        <taxon>Anophelinae</taxon>
        <taxon>Anopheles</taxon>
    </lineage>
</organism>
<sequence length="341" mass="37708">MPIAESKEGGTSSRPDDVTPNRQLQDFKDACTLPVAKVIANLEVEAVPPMSNTDFDPLACDLPSLVPLTISSPRLSNPLPISFPDPLKSHHPAIMNIAPVPPASISTPIDCIPPPLAPFSIGSSPSVSLLTSRTEYKLKKRPHKNATVVQHNIPLEVTAQLEQLKNAVTKLRSENCQLQKSLKMSTNRSILVYRSDLDDAVTFEPLDTRNQLEEFEEKLGSDGAFADELLAWLKRETAQCDPKTSIARSIDCIFSRELFASCSMTGKSKEGPKIPFYKFKNIQKLLRRLAFAKGCKEPADMTRAMLRNRLLIAKGRLKFNHGRKTFCKKKSRIGGPNSDGM</sequence>
<dbReference type="VEuPathDB" id="VectorBase:ASIC015933"/>
<dbReference type="STRING" id="74873.A0A084WCD4"/>
<dbReference type="AlphaFoldDB" id="A0A084WCD4"/>
<protein>
    <submittedName>
        <fullName evidence="3">AGAP006696-PA-like protein</fullName>
    </submittedName>
    <submittedName>
        <fullName evidence="4">DUF4806 domain-containing protein</fullName>
    </submittedName>
</protein>
<dbReference type="InterPro" id="IPR032071">
    <property type="entry name" value="DUF4806"/>
</dbReference>